<evidence type="ECO:0000256" key="1">
    <source>
        <dbReference type="ARBA" id="ARBA00003469"/>
    </source>
</evidence>
<keyword evidence="15" id="KW-1185">Reference proteome</keyword>
<dbReference type="Proteomes" id="UP001500908">
    <property type="component" value="Unassembled WGS sequence"/>
</dbReference>
<evidence type="ECO:0000313" key="15">
    <source>
        <dbReference type="Proteomes" id="UP001500908"/>
    </source>
</evidence>
<dbReference type="Pfam" id="PF09084">
    <property type="entry name" value="NMT1"/>
    <property type="match status" value="1"/>
</dbReference>
<evidence type="ECO:0000256" key="3">
    <source>
        <dbReference type="ARBA" id="ARBA00009406"/>
    </source>
</evidence>
<keyword evidence="9" id="KW-0408">Iron</keyword>
<evidence type="ECO:0000256" key="7">
    <source>
        <dbReference type="ARBA" id="ARBA00022898"/>
    </source>
</evidence>
<comment type="catalytic activity">
    <reaction evidence="11">
        <text>N(6)-(pyridoxal phosphate)-L-lysyl-[4-amino-5-hydroxymethyl-2-methylpyrimidine phosphate synthase] + L-histidyl-[4-amino-5-hydroxymethyl-2-methylpyrimidine phosphate synthase] + 2 Fe(3+) + 4 H2O = L-lysyl-[4-amino-5-hydroxymethyl-2-methylpyrimidine phosphate synthase] + (2S)-2-amino-5-hydroxy-4-oxopentanoyl-[4-amino-5-hydroxymethyl-2-methylpyrimidine phosphate synthase] + 4-amino-2-methyl-5-(phosphooxymethyl)pyrimidine + 3-oxopropanoate + 2 Fe(2+) + 2 H(+)</text>
        <dbReference type="Rhea" id="RHEA:65756"/>
        <dbReference type="Rhea" id="RHEA-COMP:16892"/>
        <dbReference type="Rhea" id="RHEA-COMP:16893"/>
        <dbReference type="Rhea" id="RHEA-COMP:16894"/>
        <dbReference type="Rhea" id="RHEA-COMP:16895"/>
        <dbReference type="ChEBI" id="CHEBI:15377"/>
        <dbReference type="ChEBI" id="CHEBI:15378"/>
        <dbReference type="ChEBI" id="CHEBI:29033"/>
        <dbReference type="ChEBI" id="CHEBI:29034"/>
        <dbReference type="ChEBI" id="CHEBI:29969"/>
        <dbReference type="ChEBI" id="CHEBI:29979"/>
        <dbReference type="ChEBI" id="CHEBI:33190"/>
        <dbReference type="ChEBI" id="CHEBI:58354"/>
        <dbReference type="ChEBI" id="CHEBI:143915"/>
        <dbReference type="ChEBI" id="CHEBI:157692"/>
    </reaction>
    <physiologicalReaction direction="left-to-right" evidence="11">
        <dbReference type="Rhea" id="RHEA:65757"/>
    </physiologicalReaction>
</comment>
<accession>A0ABP7FC93</accession>
<reference evidence="15" key="1">
    <citation type="journal article" date="2019" name="Int. J. Syst. Evol. Microbiol.">
        <title>The Global Catalogue of Microorganisms (GCM) 10K type strain sequencing project: providing services to taxonomists for standard genome sequencing and annotation.</title>
        <authorList>
            <consortium name="The Broad Institute Genomics Platform"/>
            <consortium name="The Broad Institute Genome Sequencing Center for Infectious Disease"/>
            <person name="Wu L."/>
            <person name="Ma J."/>
        </authorList>
    </citation>
    <scope>NUCLEOTIDE SEQUENCE [LARGE SCALE GENOMIC DNA]</scope>
    <source>
        <strain evidence="15">JCM 17137</strain>
    </source>
</reference>
<dbReference type="PANTHER" id="PTHR31528">
    <property type="entry name" value="4-AMINO-5-HYDROXYMETHYL-2-METHYLPYRIMIDINE PHOSPHATE SYNTHASE THI11-RELATED"/>
    <property type="match status" value="1"/>
</dbReference>
<evidence type="ECO:0000256" key="8">
    <source>
        <dbReference type="ARBA" id="ARBA00022977"/>
    </source>
</evidence>
<evidence type="ECO:0000313" key="14">
    <source>
        <dbReference type="EMBL" id="GAA3732693.1"/>
    </source>
</evidence>
<comment type="similarity">
    <text evidence="3">Belongs to the NMT1/THI5 family.</text>
</comment>
<dbReference type="PANTHER" id="PTHR31528:SF1">
    <property type="entry name" value="4-AMINO-5-HYDROXYMETHYL-2-METHYLPYRIMIDINE PHOSPHATE SYNTHASE THI11-RELATED"/>
    <property type="match status" value="1"/>
</dbReference>
<dbReference type="InterPro" id="IPR027939">
    <property type="entry name" value="NMT1/THI5"/>
</dbReference>
<keyword evidence="7" id="KW-0663">Pyridoxal phosphate</keyword>
<dbReference type="SUPFAM" id="SSF53850">
    <property type="entry name" value="Periplasmic binding protein-like II"/>
    <property type="match status" value="1"/>
</dbReference>
<comment type="pathway">
    <text evidence="2">Cofactor biosynthesis; thiamine diphosphate biosynthesis.</text>
</comment>
<feature type="domain" description="SsuA/THI5-like" evidence="13">
    <location>
        <begin position="72"/>
        <end position="288"/>
    </location>
</feature>
<name>A0ABP7FC93_9ACTN</name>
<keyword evidence="8" id="KW-0784">Thiamine biosynthesis</keyword>
<dbReference type="InterPro" id="IPR015168">
    <property type="entry name" value="SsuA/THI5"/>
</dbReference>
<evidence type="ECO:0000256" key="12">
    <source>
        <dbReference type="SAM" id="SignalP"/>
    </source>
</evidence>
<evidence type="ECO:0000256" key="4">
    <source>
        <dbReference type="ARBA" id="ARBA00011738"/>
    </source>
</evidence>
<comment type="function">
    <text evidence="1">Responsible for the formation of the pyrimidine heterocycle in the thiamine biosynthesis pathway. Catalyzes the formation of hydroxymethylpyrimidine phosphate (HMP-P) from histidine and pyridoxal phosphate (PLP). The protein uses PLP and the active site histidine to form HMP-P, generating an inactive enzyme. The enzyme can only undergo a single turnover, which suggests it is a suicide enzyme.</text>
</comment>
<gene>
    <name evidence="14" type="ORF">GCM10022402_11550</name>
</gene>
<comment type="caution">
    <text evidence="14">The sequence shown here is derived from an EMBL/GenBank/DDBJ whole genome shotgun (WGS) entry which is preliminary data.</text>
</comment>
<dbReference type="Gene3D" id="3.40.190.10">
    <property type="entry name" value="Periplasmic binding protein-like II"/>
    <property type="match status" value="2"/>
</dbReference>
<comment type="subunit">
    <text evidence="4">Homodimer.</text>
</comment>
<proteinExistence type="inferred from homology"/>
<feature type="chain" id="PRO_5046143747" description="Thiamine pyrimidine synthase" evidence="12">
    <location>
        <begin position="34"/>
        <end position="397"/>
    </location>
</feature>
<feature type="signal peptide" evidence="12">
    <location>
        <begin position="1"/>
        <end position="33"/>
    </location>
</feature>
<evidence type="ECO:0000256" key="5">
    <source>
        <dbReference type="ARBA" id="ARBA00022679"/>
    </source>
</evidence>
<protein>
    <recommendedName>
        <fullName evidence="10">Thiamine pyrimidine synthase</fullName>
    </recommendedName>
</protein>
<evidence type="ECO:0000256" key="10">
    <source>
        <dbReference type="ARBA" id="ARBA00033171"/>
    </source>
</evidence>
<keyword evidence="6" id="KW-0479">Metal-binding</keyword>
<evidence type="ECO:0000256" key="11">
    <source>
        <dbReference type="ARBA" id="ARBA00048179"/>
    </source>
</evidence>
<evidence type="ECO:0000256" key="6">
    <source>
        <dbReference type="ARBA" id="ARBA00022723"/>
    </source>
</evidence>
<keyword evidence="5" id="KW-0808">Transferase</keyword>
<evidence type="ECO:0000259" key="13">
    <source>
        <dbReference type="Pfam" id="PF09084"/>
    </source>
</evidence>
<evidence type="ECO:0000256" key="2">
    <source>
        <dbReference type="ARBA" id="ARBA00004948"/>
    </source>
</evidence>
<organism evidence="14 15">
    <name type="scientific">Salinactinospora qingdaonensis</name>
    <dbReference type="NCBI Taxonomy" id="702744"/>
    <lineage>
        <taxon>Bacteria</taxon>
        <taxon>Bacillati</taxon>
        <taxon>Actinomycetota</taxon>
        <taxon>Actinomycetes</taxon>
        <taxon>Streptosporangiales</taxon>
        <taxon>Nocardiopsidaceae</taxon>
        <taxon>Salinactinospora</taxon>
    </lineage>
</organism>
<dbReference type="RefSeq" id="WP_344968089.1">
    <property type="nucleotide sequence ID" value="NZ_BAABDD010000004.1"/>
</dbReference>
<keyword evidence="12" id="KW-0732">Signal</keyword>
<sequence>MTPPVFSPTPPPWSRRLLATAAGAALLAAAGCAGQSADLATPGGGGGDDASAAEHCESVDEVTVVLQWVAQSQFAGYYAAKDEGFYSEECLDVTIKEGGVNVVPQQLLSSGNAEFAVSHVTKSMASRAEGADIVNIAQIFQRGAYLQVSWADSGIETLSDLEGKRVGSWGFGNDLTLRAAMHGAGLDLDEDTTVVQQPFDMSLLLNREIDAAQAKTYNEYAQLLEATNPETGELYQPSDFNVIDLQELGYFTLEDSVYARGAWLAEGDNEDIAQRFLKATFQGWGFCRDSFEECVDIVLDNGTTLGRGHMTWQLNEVNKLIWPSPEGVEGIGDMDPDAWEQTIETAVEGEVLPEAPGEDAYRTDLSEAARQAAAEEGLDVVGADFDAREVEVTPGGE</sequence>
<evidence type="ECO:0000256" key="9">
    <source>
        <dbReference type="ARBA" id="ARBA00023004"/>
    </source>
</evidence>
<dbReference type="EMBL" id="BAABDD010000004">
    <property type="protein sequence ID" value="GAA3732693.1"/>
    <property type="molecule type" value="Genomic_DNA"/>
</dbReference>